<evidence type="ECO:0000256" key="1">
    <source>
        <dbReference type="ARBA" id="ARBA00004496"/>
    </source>
</evidence>
<accession>A0ABU0Z6A2</accession>
<sequence length="283" mass="29925">MVRFVDSGDESDVETDDGLAPVTQLFGGGGARAFPTTAAEVQRALERRLHTTVDDSPVPGSAAAARSGPSSGDDQEPSEPWDLPSTPEDAPPIDLAAKRADRTRSRRVSGSGEAAHGHADAPAAAERGLVKKLRGRQLSVSEARTYLGQYDLDGDAVGAILDAFLERGYLDDARLAEQVVHAGVDRKGQGRQVIAQSLAKRGVPRDVADAALAELPDDDAERALEFARTKAGSLRGLERDVALRRLAGQLARRGYGGSLALNAARTALEEATRPGGRVRFEES</sequence>
<dbReference type="RefSeq" id="WP_308869793.1">
    <property type="nucleotide sequence ID" value="NZ_JAVFWO010000007.1"/>
</dbReference>
<feature type="domain" description="RecX second three-helical" evidence="7">
    <location>
        <begin position="171"/>
        <end position="212"/>
    </location>
</feature>
<evidence type="ECO:0000256" key="3">
    <source>
        <dbReference type="ARBA" id="ARBA00018111"/>
    </source>
</evidence>
<feature type="compositionally biased region" description="Acidic residues" evidence="6">
    <location>
        <begin position="7"/>
        <end position="17"/>
    </location>
</feature>
<evidence type="ECO:0000256" key="6">
    <source>
        <dbReference type="SAM" id="MobiDB-lite"/>
    </source>
</evidence>
<protein>
    <recommendedName>
        <fullName evidence="3 5">Regulatory protein RecX</fullName>
    </recommendedName>
</protein>
<feature type="compositionally biased region" description="Low complexity" evidence="6">
    <location>
        <begin position="56"/>
        <end position="72"/>
    </location>
</feature>
<evidence type="ECO:0000259" key="7">
    <source>
        <dbReference type="Pfam" id="PF02631"/>
    </source>
</evidence>
<evidence type="ECO:0000313" key="9">
    <source>
        <dbReference type="Proteomes" id="UP001235133"/>
    </source>
</evidence>
<keyword evidence="4 5" id="KW-0963">Cytoplasm</keyword>
<dbReference type="InterPro" id="IPR053924">
    <property type="entry name" value="RecX_HTH_2nd"/>
</dbReference>
<dbReference type="HAMAP" id="MF_01114">
    <property type="entry name" value="RecX"/>
    <property type="match status" value="1"/>
</dbReference>
<dbReference type="Gene3D" id="1.10.10.10">
    <property type="entry name" value="Winged helix-like DNA-binding domain superfamily/Winged helix DNA-binding domain"/>
    <property type="match status" value="1"/>
</dbReference>
<proteinExistence type="inferred from homology"/>
<dbReference type="InterPro" id="IPR036388">
    <property type="entry name" value="WH-like_DNA-bd_sf"/>
</dbReference>
<evidence type="ECO:0000313" key="8">
    <source>
        <dbReference type="EMBL" id="MDQ7880129.1"/>
    </source>
</evidence>
<dbReference type="PANTHER" id="PTHR33602">
    <property type="entry name" value="REGULATORY PROTEIN RECX FAMILY PROTEIN"/>
    <property type="match status" value="1"/>
</dbReference>
<comment type="similarity">
    <text evidence="2 5">Belongs to the RecX family.</text>
</comment>
<keyword evidence="9" id="KW-1185">Reference proteome</keyword>
<evidence type="ECO:0000256" key="4">
    <source>
        <dbReference type="ARBA" id="ARBA00022490"/>
    </source>
</evidence>
<feature type="region of interest" description="Disordered" evidence="6">
    <location>
        <begin position="1"/>
        <end position="123"/>
    </location>
</feature>
<gene>
    <name evidence="5" type="primary">recX</name>
    <name evidence="8" type="ORF">Q9R08_19215</name>
</gene>
<name>A0ABU0Z6A2_9MICO</name>
<comment type="function">
    <text evidence="5">Modulates RecA activity.</text>
</comment>
<evidence type="ECO:0000256" key="2">
    <source>
        <dbReference type="ARBA" id="ARBA00009695"/>
    </source>
</evidence>
<dbReference type="PANTHER" id="PTHR33602:SF1">
    <property type="entry name" value="REGULATORY PROTEIN RECX FAMILY PROTEIN"/>
    <property type="match status" value="1"/>
</dbReference>
<dbReference type="InterPro" id="IPR003783">
    <property type="entry name" value="Regulatory_RecX"/>
</dbReference>
<comment type="caution">
    <text evidence="8">The sequence shown here is derived from an EMBL/GenBank/DDBJ whole genome shotgun (WGS) entry which is preliminary data.</text>
</comment>
<dbReference type="EMBL" id="JAVFWO010000007">
    <property type="protein sequence ID" value="MDQ7880129.1"/>
    <property type="molecule type" value="Genomic_DNA"/>
</dbReference>
<feature type="compositionally biased region" description="Basic and acidic residues" evidence="6">
    <location>
        <begin position="43"/>
        <end position="53"/>
    </location>
</feature>
<organism evidence="8 9">
    <name type="scientific">Microbacterium psychrotolerans</name>
    <dbReference type="NCBI Taxonomy" id="3068321"/>
    <lineage>
        <taxon>Bacteria</taxon>
        <taxon>Bacillati</taxon>
        <taxon>Actinomycetota</taxon>
        <taxon>Actinomycetes</taxon>
        <taxon>Micrococcales</taxon>
        <taxon>Microbacteriaceae</taxon>
        <taxon>Microbacterium</taxon>
    </lineage>
</organism>
<evidence type="ECO:0000256" key="5">
    <source>
        <dbReference type="HAMAP-Rule" id="MF_01114"/>
    </source>
</evidence>
<reference evidence="8 9" key="1">
    <citation type="submission" date="2023-08" db="EMBL/GenBank/DDBJ databases">
        <title>Microbacterium psychrotolerans sp. nov., a psychrotolerant bacterium isolated from soil in Heilongjiang Province, China.</title>
        <authorList>
            <person name="An P."/>
            <person name="Zhao D."/>
            <person name="Xiang H."/>
        </authorList>
    </citation>
    <scope>NUCLEOTIDE SEQUENCE [LARGE SCALE GENOMIC DNA]</scope>
    <source>
        <strain evidence="8 9">QXD-8</strain>
    </source>
</reference>
<dbReference type="Pfam" id="PF02631">
    <property type="entry name" value="RecX_HTH2"/>
    <property type="match status" value="1"/>
</dbReference>
<dbReference type="Proteomes" id="UP001235133">
    <property type="component" value="Unassembled WGS sequence"/>
</dbReference>
<comment type="subcellular location">
    <subcellularLocation>
        <location evidence="1 5">Cytoplasm</location>
    </subcellularLocation>
</comment>